<proteinExistence type="predicted"/>
<dbReference type="EMBL" id="GGEC01082460">
    <property type="protein sequence ID" value="MBX62944.1"/>
    <property type="molecule type" value="Transcribed_RNA"/>
</dbReference>
<feature type="chain" id="PRO_5015165017" evidence="1">
    <location>
        <begin position="25"/>
        <end position="47"/>
    </location>
</feature>
<sequence length="47" mass="5083">MHCTHLCFPSLVLCTLLVYNIGNAHIPSQCCTIVALVLQGLLSLLLC</sequence>
<evidence type="ECO:0000256" key="1">
    <source>
        <dbReference type="SAM" id="SignalP"/>
    </source>
</evidence>
<reference evidence="2" key="1">
    <citation type="submission" date="2018-02" db="EMBL/GenBank/DDBJ databases">
        <title>Rhizophora mucronata_Transcriptome.</title>
        <authorList>
            <person name="Meera S.P."/>
            <person name="Sreeshan A."/>
            <person name="Augustine A."/>
        </authorList>
    </citation>
    <scope>NUCLEOTIDE SEQUENCE</scope>
    <source>
        <tissue evidence="2">Leaf</tissue>
    </source>
</reference>
<name>A0A2P2Q7K2_RHIMU</name>
<evidence type="ECO:0000313" key="2">
    <source>
        <dbReference type="EMBL" id="MBX62944.1"/>
    </source>
</evidence>
<protein>
    <submittedName>
        <fullName evidence="2">Uncharacterized protein</fullName>
    </submittedName>
</protein>
<feature type="signal peptide" evidence="1">
    <location>
        <begin position="1"/>
        <end position="24"/>
    </location>
</feature>
<dbReference type="AlphaFoldDB" id="A0A2P2Q7K2"/>
<accession>A0A2P2Q7K2</accession>
<organism evidence="2">
    <name type="scientific">Rhizophora mucronata</name>
    <name type="common">Asiatic mangrove</name>
    <dbReference type="NCBI Taxonomy" id="61149"/>
    <lineage>
        <taxon>Eukaryota</taxon>
        <taxon>Viridiplantae</taxon>
        <taxon>Streptophyta</taxon>
        <taxon>Embryophyta</taxon>
        <taxon>Tracheophyta</taxon>
        <taxon>Spermatophyta</taxon>
        <taxon>Magnoliopsida</taxon>
        <taxon>eudicotyledons</taxon>
        <taxon>Gunneridae</taxon>
        <taxon>Pentapetalae</taxon>
        <taxon>rosids</taxon>
        <taxon>fabids</taxon>
        <taxon>Malpighiales</taxon>
        <taxon>Rhizophoraceae</taxon>
        <taxon>Rhizophora</taxon>
    </lineage>
</organism>
<keyword evidence="1" id="KW-0732">Signal</keyword>